<keyword evidence="3" id="KW-1185">Reference proteome</keyword>
<protein>
    <submittedName>
        <fullName evidence="2">Uncharacterized protein</fullName>
    </submittedName>
</protein>
<organism evidence="2 3">
    <name type="scientific">Citricoccus parietis</name>
    <dbReference type="NCBI Taxonomy" id="592307"/>
    <lineage>
        <taxon>Bacteria</taxon>
        <taxon>Bacillati</taxon>
        <taxon>Actinomycetota</taxon>
        <taxon>Actinomycetes</taxon>
        <taxon>Micrococcales</taxon>
        <taxon>Micrococcaceae</taxon>
        <taxon>Citricoccus</taxon>
    </lineage>
</organism>
<dbReference type="EMBL" id="JBHMFI010000001">
    <property type="protein sequence ID" value="MFB9070329.1"/>
    <property type="molecule type" value="Genomic_DNA"/>
</dbReference>
<feature type="compositionally biased region" description="Low complexity" evidence="1">
    <location>
        <begin position="17"/>
        <end position="27"/>
    </location>
</feature>
<name>A0ABV5FUI6_9MICC</name>
<gene>
    <name evidence="2" type="ORF">ACFFX0_03660</name>
</gene>
<evidence type="ECO:0000313" key="3">
    <source>
        <dbReference type="Proteomes" id="UP001589575"/>
    </source>
</evidence>
<dbReference type="Proteomes" id="UP001589575">
    <property type="component" value="Unassembled WGS sequence"/>
</dbReference>
<evidence type="ECO:0000256" key="1">
    <source>
        <dbReference type="SAM" id="MobiDB-lite"/>
    </source>
</evidence>
<comment type="caution">
    <text evidence="2">The sequence shown here is derived from an EMBL/GenBank/DDBJ whole genome shotgun (WGS) entry which is preliminary data.</text>
</comment>
<sequence>MRRSGIRASSARRRGRSTAPAGSGSSRCAQSSYVPVCIRVLPEIRGYVRDASGGRRGACASGSGHVSRGRPARRCGSRGWPASGRRA</sequence>
<evidence type="ECO:0000313" key="2">
    <source>
        <dbReference type="EMBL" id="MFB9070329.1"/>
    </source>
</evidence>
<reference evidence="2 3" key="1">
    <citation type="submission" date="2024-09" db="EMBL/GenBank/DDBJ databases">
        <authorList>
            <person name="Sun Q."/>
            <person name="Mori K."/>
        </authorList>
    </citation>
    <scope>NUCLEOTIDE SEQUENCE [LARGE SCALE GENOMIC DNA]</scope>
    <source>
        <strain evidence="2 3">CCM 7609</strain>
    </source>
</reference>
<feature type="compositionally biased region" description="Basic residues" evidence="1">
    <location>
        <begin position="67"/>
        <end position="76"/>
    </location>
</feature>
<feature type="compositionally biased region" description="Basic residues" evidence="1">
    <location>
        <begin position="1"/>
        <end position="16"/>
    </location>
</feature>
<feature type="region of interest" description="Disordered" evidence="1">
    <location>
        <begin position="52"/>
        <end position="87"/>
    </location>
</feature>
<accession>A0ABV5FUI6</accession>
<proteinExistence type="predicted"/>
<feature type="region of interest" description="Disordered" evidence="1">
    <location>
        <begin position="1"/>
        <end position="30"/>
    </location>
</feature>